<dbReference type="NCBIfam" id="TIGR03057">
    <property type="entry name" value="xxxLxxG_by_4"/>
    <property type="match status" value="2"/>
</dbReference>
<dbReference type="PANTHER" id="PTHR43077:SF5">
    <property type="entry name" value="PHAGE INFECTION PROTEIN"/>
    <property type="match status" value="1"/>
</dbReference>
<evidence type="ECO:0000259" key="6">
    <source>
        <dbReference type="Pfam" id="PF12698"/>
    </source>
</evidence>
<dbReference type="GO" id="GO:0140359">
    <property type="term" value="F:ABC-type transporter activity"/>
    <property type="evidence" value="ECO:0007669"/>
    <property type="project" value="InterPro"/>
</dbReference>
<feature type="transmembrane region" description="Helical" evidence="5">
    <location>
        <begin position="773"/>
        <end position="791"/>
    </location>
</feature>
<dbReference type="Gene3D" id="1.10.287.950">
    <property type="entry name" value="Methyl-accepting chemotaxis protein"/>
    <property type="match status" value="1"/>
</dbReference>
<comment type="subcellular location">
    <subcellularLocation>
        <location evidence="1">Membrane</location>
        <topology evidence="1">Multi-pass membrane protein</topology>
    </subcellularLocation>
</comment>
<dbReference type="NCBIfam" id="TIGR03061">
    <property type="entry name" value="pip_yhgE_Nterm"/>
    <property type="match status" value="1"/>
</dbReference>
<organism evidence="7 8">
    <name type="scientific">Massilimicrobiota timonensis</name>
    <dbReference type="NCBI Taxonomy" id="1776392"/>
    <lineage>
        <taxon>Bacteria</taxon>
        <taxon>Bacillati</taxon>
        <taxon>Bacillota</taxon>
        <taxon>Erysipelotrichia</taxon>
        <taxon>Erysipelotrichales</taxon>
        <taxon>Erysipelotrichaceae</taxon>
        <taxon>Massilimicrobiota</taxon>
    </lineage>
</organism>
<dbReference type="Pfam" id="PF12698">
    <property type="entry name" value="ABC2_membrane_3"/>
    <property type="match status" value="2"/>
</dbReference>
<feature type="transmembrane region" description="Helical" evidence="5">
    <location>
        <begin position="716"/>
        <end position="735"/>
    </location>
</feature>
<feature type="domain" description="ABC-2 type transporter transmembrane" evidence="6">
    <location>
        <begin position="531"/>
        <end position="788"/>
    </location>
</feature>
<dbReference type="InterPro" id="IPR013525">
    <property type="entry name" value="ABC2_TM"/>
</dbReference>
<dbReference type="OrthoDB" id="9811483at2"/>
<sequence>MLKQEWKNIFHHTWMKVVLVAIILIPSLYACIFLGSMWDPYGNTGKIPVAVVNLDLSVKYGNRTLDVGKELADRLKDNTSMDFQCVDKDKAQKGLKDGQYYMIITIPEDFSKNATTLLDEQPQKMKLHYATNPGSNYIASKMDDSAIEKIKSEVSQTVTKTYAQTIFEQITTLTDGLKQANNGAHQLSDGSQALVDGNQLISDNLQVLADSTLSFENGAQTLTKGLKDYTEGVLTVHNGVYTLKDGLDTLYQSTQPLHDGVEALSQGSSVLNTGLQQYTKGVSSVYQGTQQLMKNQEPITQGMQSLDQGTDKLIEGNQQVYQGLNQLNQQLSSINTEQIQTITQANDSLNQATILLNQLMSSNPSMAQKWMNQKLSDAEAKNIALNQQDVQYLLTHYSYIELEKSVITGNQEAIRQFSTSLTQVYKNTQKLEKGSQQLQSGLEDLNTSVRTSLIPGIEAYMKGVSQIHDGLGKLEHQNQTLLQGSQQLTDGLLSFKQQTPALFGGIEQLNQGVKALYDGTTTLISQNETIMQGSTQLTQGSTQIKAGAKQLSDGSLTLSDGLQTLQNGTQKLDESLKEGVEKANFHIQDSTLDMMSAPVETSHEAISTVTNNGHAMAPYMMSVALYVAALAFTLMYPIRKGIKKASSPFKYWLSKASVMYSVSTLSAIILITSLRWICGFEPQQLLMTYLFAIIVSAAFMSLVMLLSLTTGYIGEFLLLVFMILNLGGSAGTYPLETSNLFYQWLHPFVPYTYSVNGFRKVISMTEMPITNEIIIFLGILMICSLLTILYYRFKNKEDKHLIPQAFEKVNE</sequence>
<proteinExistence type="predicted"/>
<accession>A0A1Y4SY21</accession>
<keyword evidence="2 5" id="KW-0812">Transmembrane</keyword>
<dbReference type="InterPro" id="IPR017500">
    <property type="entry name" value="Phage_infect_YhgE_N"/>
</dbReference>
<protein>
    <recommendedName>
        <fullName evidence="6">ABC-2 type transporter transmembrane domain-containing protein</fullName>
    </recommendedName>
</protein>
<evidence type="ECO:0000313" key="8">
    <source>
        <dbReference type="Proteomes" id="UP000195305"/>
    </source>
</evidence>
<dbReference type="EMBL" id="NFLJ01000013">
    <property type="protein sequence ID" value="OUQ34819.1"/>
    <property type="molecule type" value="Genomic_DNA"/>
</dbReference>
<evidence type="ECO:0000256" key="5">
    <source>
        <dbReference type="SAM" id="Phobius"/>
    </source>
</evidence>
<dbReference type="InterPro" id="IPR017501">
    <property type="entry name" value="Phage_infect_YhgE_C"/>
</dbReference>
<dbReference type="NCBIfam" id="TIGR03062">
    <property type="entry name" value="pip_yhgE_Cterm"/>
    <property type="match status" value="1"/>
</dbReference>
<feature type="transmembrane region" description="Helical" evidence="5">
    <location>
        <begin position="657"/>
        <end position="677"/>
    </location>
</feature>
<dbReference type="Gene3D" id="3.40.1710.10">
    <property type="entry name" value="abc type-2 transporter like domain"/>
    <property type="match status" value="1"/>
</dbReference>
<dbReference type="AlphaFoldDB" id="A0A1Y4SY21"/>
<evidence type="ECO:0000256" key="1">
    <source>
        <dbReference type="ARBA" id="ARBA00004141"/>
    </source>
</evidence>
<keyword evidence="8" id="KW-1185">Reference proteome</keyword>
<reference evidence="7 8" key="1">
    <citation type="journal article" date="2018" name="BMC Genomics">
        <title>Whole genome sequencing and function prediction of 133 gut anaerobes isolated from chicken caecum in pure cultures.</title>
        <authorList>
            <person name="Medvecky M."/>
            <person name="Cejkova D."/>
            <person name="Polansky O."/>
            <person name="Karasova D."/>
            <person name="Kubasova T."/>
            <person name="Cizek A."/>
            <person name="Rychlik I."/>
        </authorList>
    </citation>
    <scope>NUCLEOTIDE SEQUENCE [LARGE SCALE GENOMIC DNA]</scope>
    <source>
        <strain evidence="7 8">An13</strain>
    </source>
</reference>
<dbReference type="Proteomes" id="UP000195305">
    <property type="component" value="Unassembled WGS sequence"/>
</dbReference>
<dbReference type="PANTHER" id="PTHR43077">
    <property type="entry name" value="TRANSPORT PERMEASE YVFS-RELATED"/>
    <property type="match status" value="1"/>
</dbReference>
<dbReference type="InterPro" id="IPR051328">
    <property type="entry name" value="T7SS_ABC-Transporter"/>
</dbReference>
<comment type="caution">
    <text evidence="7">The sequence shown here is derived from an EMBL/GenBank/DDBJ whole genome shotgun (WGS) entry which is preliminary data.</text>
</comment>
<evidence type="ECO:0000256" key="4">
    <source>
        <dbReference type="ARBA" id="ARBA00023136"/>
    </source>
</evidence>
<keyword evidence="3 5" id="KW-1133">Transmembrane helix</keyword>
<evidence type="ECO:0000256" key="3">
    <source>
        <dbReference type="ARBA" id="ARBA00022989"/>
    </source>
</evidence>
<dbReference type="PROSITE" id="PS51257">
    <property type="entry name" value="PROKAR_LIPOPROTEIN"/>
    <property type="match status" value="1"/>
</dbReference>
<keyword evidence="4 5" id="KW-0472">Membrane</keyword>
<evidence type="ECO:0000313" key="7">
    <source>
        <dbReference type="EMBL" id="OUQ34819.1"/>
    </source>
</evidence>
<dbReference type="GO" id="GO:0016020">
    <property type="term" value="C:membrane"/>
    <property type="evidence" value="ECO:0007669"/>
    <property type="project" value="UniProtKB-SubCell"/>
</dbReference>
<feature type="transmembrane region" description="Helical" evidence="5">
    <location>
        <begin position="616"/>
        <end position="636"/>
    </location>
</feature>
<dbReference type="RefSeq" id="WP_087357830.1">
    <property type="nucleotide sequence ID" value="NZ_NFLJ01000013.1"/>
</dbReference>
<name>A0A1Y4SY21_9FIRM</name>
<evidence type="ECO:0000256" key="2">
    <source>
        <dbReference type="ARBA" id="ARBA00022692"/>
    </source>
</evidence>
<feature type="transmembrane region" description="Helical" evidence="5">
    <location>
        <begin position="689"/>
        <end position="709"/>
    </location>
</feature>
<gene>
    <name evidence="7" type="ORF">B5E75_05810</name>
</gene>
<feature type="domain" description="ABC-2 type transporter transmembrane" evidence="6">
    <location>
        <begin position="16"/>
        <end position="182"/>
    </location>
</feature>
<dbReference type="InterPro" id="IPR023908">
    <property type="entry name" value="xxxLxxG_rpt"/>
</dbReference>